<sequence length="112" mass="13017">MVNKLSLMGRYRKVVLRNKRSGSACPIALHHPQQAVGALTSYMGVRNRHIGKWDKHKKSLPHQIQQASLLWILIKSIAKIEYKIRKEKRKSVLIEVYSNKLKTEPSKDYLQL</sequence>
<reference evidence="1" key="2">
    <citation type="submission" date="2021-09" db="EMBL/GenBank/DDBJ databases">
        <authorList>
            <person name="Gilroy R."/>
        </authorList>
    </citation>
    <scope>NUCLEOTIDE SEQUENCE</scope>
    <source>
        <strain evidence="1">CHK154-13316</strain>
    </source>
</reference>
<evidence type="ECO:0000313" key="1">
    <source>
        <dbReference type="EMBL" id="HJG13581.1"/>
    </source>
</evidence>
<dbReference type="EMBL" id="DYVL01000188">
    <property type="protein sequence ID" value="HJG13581.1"/>
    <property type="molecule type" value="Genomic_DNA"/>
</dbReference>
<accession>A0A921LIJ4</accession>
<protein>
    <submittedName>
        <fullName evidence="1">Uncharacterized protein</fullName>
    </submittedName>
</protein>
<gene>
    <name evidence="1" type="ORF">K8V07_16855</name>
</gene>
<name>A0A921LIJ4_9BACE</name>
<comment type="caution">
    <text evidence="1">The sequence shown here is derived from an EMBL/GenBank/DDBJ whole genome shotgun (WGS) entry which is preliminary data.</text>
</comment>
<dbReference type="AlphaFoldDB" id="A0A921LIJ4"/>
<organism evidence="1 2">
    <name type="scientific">Bacteroides xylanisolvens</name>
    <dbReference type="NCBI Taxonomy" id="371601"/>
    <lineage>
        <taxon>Bacteria</taxon>
        <taxon>Pseudomonadati</taxon>
        <taxon>Bacteroidota</taxon>
        <taxon>Bacteroidia</taxon>
        <taxon>Bacteroidales</taxon>
        <taxon>Bacteroidaceae</taxon>
        <taxon>Bacteroides</taxon>
    </lineage>
</organism>
<reference evidence="1" key="1">
    <citation type="journal article" date="2021" name="PeerJ">
        <title>Extensive microbial diversity within the chicken gut microbiome revealed by metagenomics and culture.</title>
        <authorList>
            <person name="Gilroy R."/>
            <person name="Ravi A."/>
            <person name="Getino M."/>
            <person name="Pursley I."/>
            <person name="Horton D.L."/>
            <person name="Alikhan N.F."/>
            <person name="Baker D."/>
            <person name="Gharbi K."/>
            <person name="Hall N."/>
            <person name="Watson M."/>
            <person name="Adriaenssens E.M."/>
            <person name="Foster-Nyarko E."/>
            <person name="Jarju S."/>
            <person name="Secka A."/>
            <person name="Antonio M."/>
            <person name="Oren A."/>
            <person name="Chaudhuri R.R."/>
            <person name="La Ragione R."/>
            <person name="Hildebrand F."/>
            <person name="Pallen M.J."/>
        </authorList>
    </citation>
    <scope>NUCLEOTIDE SEQUENCE</scope>
    <source>
        <strain evidence="1">CHK154-13316</strain>
    </source>
</reference>
<proteinExistence type="predicted"/>
<evidence type="ECO:0000313" key="2">
    <source>
        <dbReference type="Proteomes" id="UP000747074"/>
    </source>
</evidence>
<dbReference type="Proteomes" id="UP000747074">
    <property type="component" value="Unassembled WGS sequence"/>
</dbReference>